<keyword evidence="2" id="KW-1185">Reference proteome</keyword>
<evidence type="ECO:0000313" key="2">
    <source>
        <dbReference type="Proteomes" id="UP001497535"/>
    </source>
</evidence>
<dbReference type="EMBL" id="CAVMJV010000037">
    <property type="protein sequence ID" value="CAK5079195.1"/>
    <property type="molecule type" value="Genomic_DNA"/>
</dbReference>
<organism evidence="1 2">
    <name type="scientific">Meloidogyne enterolobii</name>
    <name type="common">Root-knot nematode worm</name>
    <name type="synonym">Meloidogyne mayaguensis</name>
    <dbReference type="NCBI Taxonomy" id="390850"/>
    <lineage>
        <taxon>Eukaryota</taxon>
        <taxon>Metazoa</taxon>
        <taxon>Ecdysozoa</taxon>
        <taxon>Nematoda</taxon>
        <taxon>Chromadorea</taxon>
        <taxon>Rhabditida</taxon>
        <taxon>Tylenchina</taxon>
        <taxon>Tylenchomorpha</taxon>
        <taxon>Tylenchoidea</taxon>
        <taxon>Meloidogynidae</taxon>
        <taxon>Meloidogyninae</taxon>
        <taxon>Meloidogyne</taxon>
    </lineage>
</organism>
<comment type="caution">
    <text evidence="1">The sequence shown here is derived from an EMBL/GenBank/DDBJ whole genome shotgun (WGS) entry which is preliminary data.</text>
</comment>
<gene>
    <name evidence="1" type="ORF">MENTE1834_LOCUS26293</name>
</gene>
<sequence>MDFKIHQDDKSSEEAVQLFRCVKYRMSQIKRLYNEIDGVEQMLEDEKVLRLRQSLSQECESLAQYSTFRREALEIFWIYCCYKPIAAFKQFFNEEQVYKQFLTEETSQKEENTIKLLKIFISSNISQISSFLTKFQDFKHSLLLWLGDLYRYSFIYCGEDKRDFTICEQCYVNAAFCDPKNWKPYSQLALLNSKIDPNLAFFLFLRSLAQHKKADKNSDGIQNNINLLATKEGTSNNSSANFEFGVTLKFVNIVAFEFSRLQFEESRKEMDKLFESFKSSNNFKTFLQHINCCTLAVSFALQNQPTDEHFRYITSFTCQKLIYVLEEARRLFAAKENDEEEDVQINKRRRKKKERSSSSSSNSENENEEKTKNNNLTNNQQNEEEDDITCLSTVWQSAIIVSEFISNCAEYFTIKKLSVSLKLQYQNILKTFVELLNDLITRISPLMEAEDPSSSSERRALVNWFMYKFDENKGNKLFVAVLVHYIRNIISARFAGIVFNKYFKLESSNIGEKERKTMEGISRLHSAHVSKINETLSKIPVYIAPDHHVLLERLTLMDQLCQTAKQNTIITRSVLAKLDKLKKDSANAREAIRWIQGSVTDHKIKLFHEVESEKKLFSELKAFLEEKNLLDKQTLFLSILTSEGSEKDVKIVTDGELTKYPVIGIERIENFAKRMAETDIPKVLKNILFFENIKFQF</sequence>
<proteinExistence type="predicted"/>
<accession>A0ACB0ZMC0</accession>
<reference evidence="1" key="1">
    <citation type="submission" date="2023-11" db="EMBL/GenBank/DDBJ databases">
        <authorList>
            <person name="Poullet M."/>
        </authorList>
    </citation>
    <scope>NUCLEOTIDE SEQUENCE</scope>
    <source>
        <strain evidence="1">E1834</strain>
    </source>
</reference>
<dbReference type="Proteomes" id="UP001497535">
    <property type="component" value="Unassembled WGS sequence"/>
</dbReference>
<protein>
    <submittedName>
        <fullName evidence="1">Uncharacterized protein</fullName>
    </submittedName>
</protein>
<name>A0ACB0ZMC0_MELEN</name>
<evidence type="ECO:0000313" key="1">
    <source>
        <dbReference type="EMBL" id="CAK5079195.1"/>
    </source>
</evidence>